<reference evidence="2 3" key="1">
    <citation type="journal article" date="2018" name="Sci. Rep.">
        <title>Characterisation of pathogen-specific regions and novel effector candidates in Fusarium oxysporum f. sp. cepae.</title>
        <authorList>
            <person name="Armitage A.D."/>
            <person name="Taylor A."/>
            <person name="Sobczyk M.K."/>
            <person name="Baxter L."/>
            <person name="Greenfield B.P."/>
            <person name="Bates H.J."/>
            <person name="Wilson F."/>
            <person name="Jackson A.C."/>
            <person name="Ott S."/>
            <person name="Harrison R.J."/>
            <person name="Clarkson J.P."/>
        </authorList>
    </citation>
    <scope>NUCLEOTIDE SEQUENCE [LARGE SCALE GENOMIC DNA]</scope>
    <source>
        <strain evidence="2 3">FoC_Fus2</strain>
    </source>
</reference>
<sequence>MKAISAFRAAFFVTLAQDCSFNGFCQFSWTTGLCLKFAGAYFRLLG</sequence>
<protein>
    <submittedName>
        <fullName evidence="2">Uncharacterized protein</fullName>
    </submittedName>
</protein>
<dbReference type="AlphaFoldDB" id="A0A3L6MTQ7"/>
<comment type="caution">
    <text evidence="2">The sequence shown here is derived from an EMBL/GenBank/DDBJ whole genome shotgun (WGS) entry which is preliminary data.</text>
</comment>
<proteinExistence type="predicted"/>
<name>A0A3L6MTQ7_FUSOX</name>
<organism evidence="2 3">
    <name type="scientific">Fusarium oxysporum f. sp. cepae</name>
    <dbReference type="NCBI Taxonomy" id="396571"/>
    <lineage>
        <taxon>Eukaryota</taxon>
        <taxon>Fungi</taxon>
        <taxon>Dikarya</taxon>
        <taxon>Ascomycota</taxon>
        <taxon>Pezizomycotina</taxon>
        <taxon>Sordariomycetes</taxon>
        <taxon>Hypocreomycetidae</taxon>
        <taxon>Hypocreales</taxon>
        <taxon>Nectriaceae</taxon>
        <taxon>Fusarium</taxon>
        <taxon>Fusarium oxysporum species complex</taxon>
    </lineage>
</organism>
<evidence type="ECO:0000256" key="1">
    <source>
        <dbReference type="SAM" id="SignalP"/>
    </source>
</evidence>
<gene>
    <name evidence="2" type="ORF">BFJ65_g16938</name>
</gene>
<feature type="chain" id="PRO_5018021940" evidence="1">
    <location>
        <begin position="17"/>
        <end position="46"/>
    </location>
</feature>
<evidence type="ECO:0000313" key="3">
    <source>
        <dbReference type="Proteomes" id="UP000270866"/>
    </source>
</evidence>
<feature type="signal peptide" evidence="1">
    <location>
        <begin position="1"/>
        <end position="16"/>
    </location>
</feature>
<keyword evidence="1" id="KW-0732">Signal</keyword>
<dbReference type="Proteomes" id="UP000270866">
    <property type="component" value="Unassembled WGS sequence"/>
</dbReference>
<dbReference type="EMBL" id="MRCU01000014">
    <property type="protein sequence ID" value="RKK08278.1"/>
    <property type="molecule type" value="Genomic_DNA"/>
</dbReference>
<evidence type="ECO:0000313" key="2">
    <source>
        <dbReference type="EMBL" id="RKK08278.1"/>
    </source>
</evidence>
<accession>A0A3L6MTQ7</accession>